<comment type="similarity">
    <text evidence="1">Belongs to the SecB family.</text>
</comment>
<dbReference type="NCBIfam" id="NF004392">
    <property type="entry name" value="PRK05751.1-3"/>
    <property type="match status" value="1"/>
</dbReference>
<dbReference type="PANTHER" id="PTHR36918">
    <property type="match status" value="1"/>
</dbReference>
<dbReference type="Pfam" id="PF02556">
    <property type="entry name" value="SecB"/>
    <property type="match status" value="1"/>
</dbReference>
<dbReference type="NCBIfam" id="TIGR00809">
    <property type="entry name" value="secB"/>
    <property type="match status" value="1"/>
</dbReference>
<keyword evidence="1" id="KW-0811">Translocation</keyword>
<proteinExistence type="inferred from homology"/>
<feature type="compositionally biased region" description="Low complexity" evidence="2">
    <location>
        <begin position="171"/>
        <end position="184"/>
    </location>
</feature>
<feature type="region of interest" description="Disordered" evidence="2">
    <location>
        <begin position="155"/>
        <end position="184"/>
    </location>
</feature>
<evidence type="ECO:0000256" key="2">
    <source>
        <dbReference type="SAM" id="MobiDB-lite"/>
    </source>
</evidence>
<dbReference type="HAMAP" id="MF_00821">
    <property type="entry name" value="SecB"/>
    <property type="match status" value="1"/>
</dbReference>
<sequence>MAEDTTKETATSGAEAKAGAQPTLNVQTQYVKDLSFENPGAPKSLSSRNNSPAISVNVNVNANPLSENEFDVILTLNAEAKDGDNIVFNVELVYGGVFRIANFPQEHMLPLLFIECPRLLFPFARQIVADATRNGGFPPLMIDPIDFAQMFQQRMAAEQAKQQREGGSNGNGAAPAAGNGQPSN</sequence>
<reference evidence="3" key="1">
    <citation type="submission" date="2021-07" db="EMBL/GenBank/DDBJ databases">
        <title>Pseudohoeflea marina sp. nov. a polyhydroxyalcanoate-producing bacterium.</title>
        <authorList>
            <person name="Zheng W."/>
            <person name="Yu S."/>
            <person name="Huang Y."/>
        </authorList>
    </citation>
    <scope>NUCLEOTIDE SEQUENCE</scope>
    <source>
        <strain evidence="3">DP4N28-3</strain>
    </source>
</reference>
<keyword evidence="1" id="KW-0653">Protein transport</keyword>
<evidence type="ECO:0000313" key="3">
    <source>
        <dbReference type="EMBL" id="MBW3099132.1"/>
    </source>
</evidence>
<keyword evidence="1" id="KW-0963">Cytoplasm</keyword>
<dbReference type="EMBL" id="JAHWQX010000005">
    <property type="protein sequence ID" value="MBW3099132.1"/>
    <property type="molecule type" value="Genomic_DNA"/>
</dbReference>
<dbReference type="Proteomes" id="UP001430804">
    <property type="component" value="Unassembled WGS sequence"/>
</dbReference>
<feature type="region of interest" description="Disordered" evidence="2">
    <location>
        <begin position="1"/>
        <end position="24"/>
    </location>
</feature>
<evidence type="ECO:0000313" key="4">
    <source>
        <dbReference type="Proteomes" id="UP001430804"/>
    </source>
</evidence>
<gene>
    <name evidence="1 3" type="primary">secB</name>
    <name evidence="3" type="ORF">KY465_17770</name>
</gene>
<accession>A0ABS6WUM2</accession>
<comment type="function">
    <text evidence="1">One of the proteins required for the normal export of preproteins out of the cell cytoplasm. It is a molecular chaperone that binds to a subset of precursor proteins, maintaining them in a translocation-competent state. It also specifically binds to its receptor SecA.</text>
</comment>
<protein>
    <recommendedName>
        <fullName evidence="1">Protein-export protein SecB</fullName>
    </recommendedName>
</protein>
<organism evidence="3 4">
    <name type="scientific">Pseudohoeflea coraliihabitans</name>
    <dbReference type="NCBI Taxonomy" id="2860393"/>
    <lineage>
        <taxon>Bacteria</taxon>
        <taxon>Pseudomonadati</taxon>
        <taxon>Pseudomonadota</taxon>
        <taxon>Alphaproteobacteria</taxon>
        <taxon>Hyphomicrobiales</taxon>
        <taxon>Rhizobiaceae</taxon>
        <taxon>Pseudohoeflea</taxon>
    </lineage>
</organism>
<dbReference type="PANTHER" id="PTHR36918:SF1">
    <property type="entry name" value="PROTEIN-EXPORT PROTEIN SECB"/>
    <property type="match status" value="1"/>
</dbReference>
<keyword evidence="4" id="KW-1185">Reference proteome</keyword>
<evidence type="ECO:0000256" key="1">
    <source>
        <dbReference type="HAMAP-Rule" id="MF_00821"/>
    </source>
</evidence>
<comment type="subcellular location">
    <subcellularLocation>
        <location evidence="1">Cytoplasm</location>
    </subcellularLocation>
</comment>
<dbReference type="RefSeq" id="WP_219203457.1">
    <property type="nucleotide sequence ID" value="NZ_JAHWQX010000005.1"/>
</dbReference>
<name>A0ABS6WUM2_9HYPH</name>
<comment type="caution">
    <text evidence="3">The sequence shown here is derived from an EMBL/GenBank/DDBJ whole genome shotgun (WGS) entry which is preliminary data.</text>
</comment>
<dbReference type="InterPro" id="IPR003708">
    <property type="entry name" value="SecB"/>
</dbReference>
<comment type="subunit">
    <text evidence="1">Homotetramer, a dimer of dimers. One homotetramer interacts with 1 SecA dimer.</text>
</comment>
<keyword evidence="1" id="KW-0813">Transport</keyword>
<keyword evidence="1" id="KW-0143">Chaperone</keyword>